<proteinExistence type="predicted"/>
<evidence type="ECO:0000313" key="1">
    <source>
        <dbReference type="EMBL" id="MDR6777224.1"/>
    </source>
</evidence>
<keyword evidence="2" id="KW-1185">Reference proteome</keyword>
<gene>
    <name evidence="1" type="ORF">J2W98_001471</name>
</gene>
<evidence type="ECO:0000313" key="2">
    <source>
        <dbReference type="Proteomes" id="UP001266807"/>
    </source>
</evidence>
<sequence length="63" mass="7096">MPLRFLPLFPACQMENQLVFLALSSLPITVADCLANLSAQLYAVDSMLMRIRVEALMKEHLNC</sequence>
<organism evidence="1 2">
    <name type="scientific">Paenibacillus peoriae</name>
    <dbReference type="NCBI Taxonomy" id="59893"/>
    <lineage>
        <taxon>Bacteria</taxon>
        <taxon>Bacillati</taxon>
        <taxon>Bacillota</taxon>
        <taxon>Bacilli</taxon>
        <taxon>Bacillales</taxon>
        <taxon>Paenibacillaceae</taxon>
        <taxon>Paenibacillus</taxon>
    </lineage>
</organism>
<protein>
    <submittedName>
        <fullName evidence="1">Uncharacterized protein</fullName>
    </submittedName>
</protein>
<accession>A0ABU1QC69</accession>
<name>A0ABU1QC69_9BACL</name>
<dbReference type="Proteomes" id="UP001266807">
    <property type="component" value="Unassembled WGS sequence"/>
</dbReference>
<dbReference type="EMBL" id="JAVDUG010000001">
    <property type="protein sequence ID" value="MDR6777224.1"/>
    <property type="molecule type" value="Genomic_DNA"/>
</dbReference>
<reference evidence="1 2" key="1">
    <citation type="submission" date="2023-07" db="EMBL/GenBank/DDBJ databases">
        <title>Sorghum-associated microbial communities from plants grown in Nebraska, USA.</title>
        <authorList>
            <person name="Schachtman D."/>
        </authorList>
    </citation>
    <scope>NUCLEOTIDE SEQUENCE [LARGE SCALE GENOMIC DNA]</scope>
    <source>
        <strain evidence="1 2">BE143</strain>
    </source>
</reference>
<comment type="caution">
    <text evidence="1">The sequence shown here is derived from an EMBL/GenBank/DDBJ whole genome shotgun (WGS) entry which is preliminary data.</text>
</comment>